<organism evidence="2 3">
    <name type="scientific">Prorocentrum cordatum</name>
    <dbReference type="NCBI Taxonomy" id="2364126"/>
    <lineage>
        <taxon>Eukaryota</taxon>
        <taxon>Sar</taxon>
        <taxon>Alveolata</taxon>
        <taxon>Dinophyceae</taxon>
        <taxon>Prorocentrales</taxon>
        <taxon>Prorocentraceae</taxon>
        <taxon>Prorocentrum</taxon>
    </lineage>
</organism>
<feature type="region of interest" description="Disordered" evidence="1">
    <location>
        <begin position="583"/>
        <end position="608"/>
    </location>
</feature>
<sequence length="933" mass="98356">MGCGAVGRGPTVGGPSPPRTKAPAVPEDTQGAWRTAVAAYYDFNGSTYGSEFIEVRKGDLLVRGHHPYEKNGWVYAAVLAATWSDGDSWALPRLNCHGWVPEWLLEPPLEAKALPHPSGALRAAGSLAPACSCASDRPLPPDAPRGTASRAEPAAKPAPPMPPQRPPSAAAPQPPATAPTPLSPQPPAAVAPEPPATSPALLHGAQLLSLPGAMVADAPLGATLPLAPLGADGAVLDLTGEAEAVLDLTCDKEAPCEYAAAWLSACRELSPAAPCSEVPWTPGRKEEALAGAAPRSPRASAVHEVLQRLGQVKYGELVRLKGGHCNQKGQMKARTLKVWSFSAEVLRRVGSLDEVLEMAQMAQGDDGSAAQADLADVAEQAAGQRNLRRLHTILHKCTPKPPAPVRILTGPATWLPRFDPEHHKRRAGAHSEFVTCVTDRCGPLRAAVAETLVPTIDAVLAPRHQVCNSSQALGAAPQRFMGGETTPLRKPKGGGSSAANDYRAIDRIGHVGIALARVTAPGARVGAKESLGLSVAFHDRSAANLAAAQEAQELQAIKTKGEASDIVGLLGNSLARLVPRREDTARAPRRDGNFAIPPNRTSGGGGRVEPQAAKQAIEVVLGIGKLVQDPSVQFVATRFFRVIVKDGAAGDEAGDAVSREWCREWWLRILRSPDVNVQLLGVEASPAAAGGDCAAVVRAELAELARNGEALVRRASLRSLVLVSPRGDTGVIQALAGALEDPVVEVRASAMEMLPKVADKGDSALLAAVAVRPHPLSFVRWSAIQVLPRLAEAGDPVLVAAVSARLKSSEAHARQAAVELLPTVSHHDDQSVLAAIAHLLADEDAGVRRAAVQAMTRLPRLRDERLPKLLSGILDHPDERVQWAAIEAMMQAAPEPDEFLMTAVARWLRDRTRAVRKSAEPAELDAPTRPMLM</sequence>
<name>A0ABN9RGP0_9DINO</name>
<dbReference type="Proteomes" id="UP001189429">
    <property type="component" value="Unassembled WGS sequence"/>
</dbReference>
<feature type="compositionally biased region" description="Pro residues" evidence="1">
    <location>
        <begin position="156"/>
        <end position="166"/>
    </location>
</feature>
<evidence type="ECO:0000256" key="1">
    <source>
        <dbReference type="SAM" id="MobiDB-lite"/>
    </source>
</evidence>
<comment type="caution">
    <text evidence="2">The sequence shown here is derived from an EMBL/GenBank/DDBJ whole genome shotgun (WGS) entry which is preliminary data.</text>
</comment>
<keyword evidence="3" id="KW-1185">Reference proteome</keyword>
<dbReference type="SMART" id="SM00567">
    <property type="entry name" value="EZ_HEAT"/>
    <property type="match status" value="4"/>
</dbReference>
<dbReference type="InterPro" id="IPR004155">
    <property type="entry name" value="PBS_lyase_HEAT"/>
</dbReference>
<dbReference type="EMBL" id="CAUYUJ010006669">
    <property type="protein sequence ID" value="CAK0818223.1"/>
    <property type="molecule type" value="Genomic_DNA"/>
</dbReference>
<evidence type="ECO:0008006" key="4">
    <source>
        <dbReference type="Google" id="ProtNLM"/>
    </source>
</evidence>
<dbReference type="InterPro" id="IPR011989">
    <property type="entry name" value="ARM-like"/>
</dbReference>
<reference evidence="2" key="1">
    <citation type="submission" date="2023-10" db="EMBL/GenBank/DDBJ databases">
        <authorList>
            <person name="Chen Y."/>
            <person name="Shah S."/>
            <person name="Dougan E. K."/>
            <person name="Thang M."/>
            <person name="Chan C."/>
        </authorList>
    </citation>
    <scope>NUCLEOTIDE SEQUENCE [LARGE SCALE GENOMIC DNA]</scope>
</reference>
<dbReference type="SUPFAM" id="SSF48371">
    <property type="entry name" value="ARM repeat"/>
    <property type="match status" value="1"/>
</dbReference>
<dbReference type="Pfam" id="PF13646">
    <property type="entry name" value="HEAT_2"/>
    <property type="match status" value="1"/>
</dbReference>
<evidence type="ECO:0000313" key="3">
    <source>
        <dbReference type="Proteomes" id="UP001189429"/>
    </source>
</evidence>
<feature type="region of interest" description="Disordered" evidence="1">
    <location>
        <begin position="1"/>
        <end position="28"/>
    </location>
</feature>
<feature type="compositionally biased region" description="Basic and acidic residues" evidence="1">
    <location>
        <begin position="583"/>
        <end position="592"/>
    </location>
</feature>
<accession>A0ABN9RGP0</accession>
<evidence type="ECO:0000313" key="2">
    <source>
        <dbReference type="EMBL" id="CAK0818223.1"/>
    </source>
</evidence>
<dbReference type="InterPro" id="IPR016024">
    <property type="entry name" value="ARM-type_fold"/>
</dbReference>
<feature type="compositionally biased region" description="Pro residues" evidence="1">
    <location>
        <begin position="172"/>
        <end position="197"/>
    </location>
</feature>
<proteinExistence type="predicted"/>
<dbReference type="Gene3D" id="1.25.10.10">
    <property type="entry name" value="Leucine-rich Repeat Variant"/>
    <property type="match status" value="1"/>
</dbReference>
<feature type="region of interest" description="Disordered" evidence="1">
    <location>
        <begin position="135"/>
        <end position="198"/>
    </location>
</feature>
<protein>
    <recommendedName>
        <fullName evidence="4">SH3 domain-containing protein</fullName>
    </recommendedName>
</protein>
<gene>
    <name evidence="2" type="ORF">PCOR1329_LOCUS20570</name>
</gene>
<feature type="compositionally biased region" description="Gly residues" evidence="1">
    <location>
        <begin position="1"/>
        <end position="12"/>
    </location>
</feature>